<dbReference type="Proteomes" id="UP001251524">
    <property type="component" value="Unassembled WGS sequence"/>
</dbReference>
<dbReference type="RefSeq" id="WP_310059299.1">
    <property type="nucleotide sequence ID" value="NZ_JAVDVY010000001.1"/>
</dbReference>
<name>A0ABU1W8V2_9GAMM</name>
<dbReference type="EMBL" id="JAVDVY010000001">
    <property type="protein sequence ID" value="MDR7133907.1"/>
    <property type="molecule type" value="Genomic_DNA"/>
</dbReference>
<accession>A0ABU1W8V2</accession>
<keyword evidence="2" id="KW-1185">Reference proteome</keyword>
<dbReference type="InterPro" id="IPR032710">
    <property type="entry name" value="NTF2-like_dom_sf"/>
</dbReference>
<evidence type="ECO:0000313" key="1">
    <source>
        <dbReference type="EMBL" id="MDR7133907.1"/>
    </source>
</evidence>
<gene>
    <name evidence="1" type="ORF">J2X06_001091</name>
</gene>
<sequence length="137" mass="14732">MKDSCAQEEIDKLIAGFFAAFDNRNRTPALASVLGCFAEKAVIARSSKSDTQLYTAGEFARPRIELLTGGSLVNFHEAETSSTTNIFGGIAVRTSRYRKAGLLNGNVYAGAGTKCFQLVALDSGWRIASLAWTDDEA</sequence>
<comment type="caution">
    <text evidence="1">The sequence shown here is derived from an EMBL/GenBank/DDBJ whole genome shotgun (WGS) entry which is preliminary data.</text>
</comment>
<evidence type="ECO:0000313" key="2">
    <source>
        <dbReference type="Proteomes" id="UP001251524"/>
    </source>
</evidence>
<proteinExistence type="predicted"/>
<reference evidence="1 2" key="1">
    <citation type="submission" date="2023-07" db="EMBL/GenBank/DDBJ databases">
        <title>Sorghum-associated microbial communities from plants grown in Nebraska, USA.</title>
        <authorList>
            <person name="Schachtman D."/>
        </authorList>
    </citation>
    <scope>NUCLEOTIDE SEQUENCE [LARGE SCALE GENOMIC DNA]</scope>
    <source>
        <strain evidence="1 2">BE198</strain>
    </source>
</reference>
<dbReference type="SUPFAM" id="SSF54427">
    <property type="entry name" value="NTF2-like"/>
    <property type="match status" value="1"/>
</dbReference>
<evidence type="ECO:0008006" key="3">
    <source>
        <dbReference type="Google" id="ProtNLM"/>
    </source>
</evidence>
<protein>
    <recommendedName>
        <fullName evidence="3">DUF4440 domain-containing protein</fullName>
    </recommendedName>
</protein>
<organism evidence="1 2">
    <name type="scientific">Lysobacter niastensis</name>
    <dbReference type="NCBI Taxonomy" id="380629"/>
    <lineage>
        <taxon>Bacteria</taxon>
        <taxon>Pseudomonadati</taxon>
        <taxon>Pseudomonadota</taxon>
        <taxon>Gammaproteobacteria</taxon>
        <taxon>Lysobacterales</taxon>
        <taxon>Lysobacteraceae</taxon>
        <taxon>Lysobacter</taxon>
    </lineage>
</organism>